<protein>
    <recommendedName>
        <fullName evidence="3">EB domain-containing protein</fullName>
    </recommendedName>
</protein>
<proteinExistence type="predicted"/>
<reference evidence="1" key="1">
    <citation type="submission" date="2021-04" db="EMBL/GenBank/DDBJ databases">
        <authorList>
            <person name="Chebbi M.A.C M."/>
        </authorList>
    </citation>
    <scope>NUCLEOTIDE SEQUENCE</scope>
</reference>
<evidence type="ECO:0008006" key="3">
    <source>
        <dbReference type="Google" id="ProtNLM"/>
    </source>
</evidence>
<dbReference type="OrthoDB" id="7668279at2759"/>
<dbReference type="Proteomes" id="UP000786811">
    <property type="component" value="Unassembled WGS sequence"/>
</dbReference>
<keyword evidence="2" id="KW-1185">Reference proteome</keyword>
<evidence type="ECO:0000313" key="1">
    <source>
        <dbReference type="EMBL" id="CAG5075081.1"/>
    </source>
</evidence>
<dbReference type="EMBL" id="CAJNRD030001116">
    <property type="protein sequence ID" value="CAG5075081.1"/>
    <property type="molecule type" value="Genomic_DNA"/>
</dbReference>
<organism evidence="1 2">
    <name type="scientific">Cotesia congregata</name>
    <name type="common">Parasitoid wasp</name>
    <name type="synonym">Apanteles congregatus</name>
    <dbReference type="NCBI Taxonomy" id="51543"/>
    <lineage>
        <taxon>Eukaryota</taxon>
        <taxon>Metazoa</taxon>
        <taxon>Ecdysozoa</taxon>
        <taxon>Arthropoda</taxon>
        <taxon>Hexapoda</taxon>
        <taxon>Insecta</taxon>
        <taxon>Pterygota</taxon>
        <taxon>Neoptera</taxon>
        <taxon>Endopterygota</taxon>
        <taxon>Hymenoptera</taxon>
        <taxon>Apocrita</taxon>
        <taxon>Ichneumonoidea</taxon>
        <taxon>Braconidae</taxon>
        <taxon>Microgastrinae</taxon>
        <taxon>Cotesia</taxon>
    </lineage>
</organism>
<gene>
    <name evidence="1" type="ORF">HICCMSTLAB_LOCUS1253</name>
</gene>
<sequence length="172" mass="19497">MTCSDDSKCRRYGTFCFLNNCLYPEDFFGSSNINQSNVYAAKNIYGYCKSNHHCRELNNTHCFEGRCNCLSGQEYVNGSCVKAINVSCFDDSECLLPRSYCFLNTCLYPEIFFDPVNGYNTSLYAAQRVGGFCQADQHCRNIKGLKCFRRKCSCANDYSINGTECNNVTLTI</sequence>
<dbReference type="AlphaFoldDB" id="A0A8J2EN23"/>
<name>A0A8J2EN23_COTCN</name>
<evidence type="ECO:0000313" key="2">
    <source>
        <dbReference type="Proteomes" id="UP000786811"/>
    </source>
</evidence>
<comment type="caution">
    <text evidence="1">The sequence shown here is derived from an EMBL/GenBank/DDBJ whole genome shotgun (WGS) entry which is preliminary data.</text>
</comment>
<accession>A0A8J2EN23</accession>